<proteinExistence type="predicted"/>
<dbReference type="RefSeq" id="WP_175614083.1">
    <property type="nucleotide sequence ID" value="NZ_FTMG01000003.1"/>
</dbReference>
<protein>
    <recommendedName>
        <fullName evidence="3">KaiC-like domain-containing protein</fullName>
    </recommendedName>
</protein>
<evidence type="ECO:0008006" key="3">
    <source>
        <dbReference type="Google" id="ProtNLM"/>
    </source>
</evidence>
<evidence type="ECO:0000313" key="1">
    <source>
        <dbReference type="EMBL" id="MBB6109220.1"/>
    </source>
</evidence>
<reference evidence="1 2" key="1">
    <citation type="submission" date="2020-08" db="EMBL/GenBank/DDBJ databases">
        <title>Genomic Encyclopedia of Type Strains, Phase IV (KMG-V): Genome sequencing to study the core and pangenomes of soil and plant-associated prokaryotes.</title>
        <authorList>
            <person name="Whitman W."/>
        </authorList>
    </citation>
    <scope>NUCLEOTIDE SEQUENCE [LARGE SCALE GENOMIC DNA]</scope>
    <source>
        <strain evidence="1 2">ANJLi2</strain>
    </source>
</reference>
<accession>A0ABR6PHG9</accession>
<evidence type="ECO:0000313" key="2">
    <source>
        <dbReference type="Proteomes" id="UP000541583"/>
    </source>
</evidence>
<sequence>MIKNNLIFQFRKRLKVLLNEIRTNGGGILFLDSFIRVGKYFNVRVFEYDVFEGLSQSSFLIISDQDMYVSRLNTTTFKVEYLQFNLPAKIKIIGLRRKKNHLKWVISINRTFK</sequence>
<name>A0ABR6PHG9_9SPHI</name>
<gene>
    <name evidence="1" type="ORF">HDF23_001963</name>
</gene>
<dbReference type="Proteomes" id="UP000541583">
    <property type="component" value="Unassembled WGS sequence"/>
</dbReference>
<comment type="caution">
    <text evidence="1">The sequence shown here is derived from an EMBL/GenBank/DDBJ whole genome shotgun (WGS) entry which is preliminary data.</text>
</comment>
<dbReference type="EMBL" id="JACHCB010000003">
    <property type="protein sequence ID" value="MBB6109220.1"/>
    <property type="molecule type" value="Genomic_DNA"/>
</dbReference>
<keyword evidence="2" id="KW-1185">Reference proteome</keyword>
<organism evidence="1 2">
    <name type="scientific">Mucilaginibacter lappiensis</name>
    <dbReference type="NCBI Taxonomy" id="354630"/>
    <lineage>
        <taxon>Bacteria</taxon>
        <taxon>Pseudomonadati</taxon>
        <taxon>Bacteroidota</taxon>
        <taxon>Sphingobacteriia</taxon>
        <taxon>Sphingobacteriales</taxon>
        <taxon>Sphingobacteriaceae</taxon>
        <taxon>Mucilaginibacter</taxon>
    </lineage>
</organism>